<dbReference type="PANTHER" id="PTHR10372:SF27">
    <property type="entry name" value="ADHERENS JUNCTION PROTEIN P120"/>
    <property type="match status" value="1"/>
</dbReference>
<dbReference type="SUPFAM" id="SSF48371">
    <property type="entry name" value="ARM repeat"/>
    <property type="match status" value="1"/>
</dbReference>
<feature type="domain" description="B box-type" evidence="3">
    <location>
        <begin position="6"/>
        <end position="52"/>
    </location>
</feature>
<dbReference type="InterPro" id="IPR011989">
    <property type="entry name" value="ARM-like"/>
</dbReference>
<evidence type="ECO:0000313" key="4">
    <source>
        <dbReference type="EMBL" id="CAG2244738.1"/>
    </source>
</evidence>
<dbReference type="Proteomes" id="UP000683360">
    <property type="component" value="Unassembled WGS sequence"/>
</dbReference>
<keyword evidence="2" id="KW-0863">Zinc-finger</keyword>
<dbReference type="PANTHER" id="PTHR10372">
    <property type="entry name" value="PLAKOPHILLIN-RELATED"/>
    <property type="match status" value="1"/>
</dbReference>
<dbReference type="GO" id="GO:0008270">
    <property type="term" value="F:zinc ion binding"/>
    <property type="evidence" value="ECO:0007669"/>
    <property type="project" value="UniProtKB-KW"/>
</dbReference>
<name>A0A8S3UG25_MYTED</name>
<dbReference type="GO" id="GO:0098609">
    <property type="term" value="P:cell-cell adhesion"/>
    <property type="evidence" value="ECO:0007669"/>
    <property type="project" value="InterPro"/>
</dbReference>
<evidence type="ECO:0000313" key="5">
    <source>
        <dbReference type="Proteomes" id="UP000683360"/>
    </source>
</evidence>
<keyword evidence="5" id="KW-1185">Reference proteome</keyword>
<dbReference type="GO" id="GO:0005912">
    <property type="term" value="C:adherens junction"/>
    <property type="evidence" value="ECO:0007669"/>
    <property type="project" value="TreeGrafter"/>
</dbReference>
<protein>
    <recommendedName>
        <fullName evidence="3">B box-type domain-containing protein</fullName>
    </recommendedName>
</protein>
<dbReference type="InterPro" id="IPR028435">
    <property type="entry name" value="Plakophilin/d_Catenin"/>
</dbReference>
<dbReference type="AlphaFoldDB" id="A0A8S3UG25"/>
<reference evidence="4" key="1">
    <citation type="submission" date="2021-03" db="EMBL/GenBank/DDBJ databases">
        <authorList>
            <person name="Bekaert M."/>
        </authorList>
    </citation>
    <scope>NUCLEOTIDE SEQUENCE</scope>
</reference>
<dbReference type="GO" id="GO:0005634">
    <property type="term" value="C:nucleus"/>
    <property type="evidence" value="ECO:0007669"/>
    <property type="project" value="TreeGrafter"/>
</dbReference>
<evidence type="ECO:0000256" key="1">
    <source>
        <dbReference type="ARBA" id="ARBA00022737"/>
    </source>
</evidence>
<evidence type="ECO:0000259" key="3">
    <source>
        <dbReference type="PROSITE" id="PS50119"/>
    </source>
</evidence>
<comment type="caution">
    <text evidence="4">The sequence shown here is derived from an EMBL/GenBank/DDBJ whole genome shotgun (WGS) entry which is preliminary data.</text>
</comment>
<keyword evidence="2" id="KW-0862">Zinc</keyword>
<dbReference type="Gene3D" id="1.25.10.10">
    <property type="entry name" value="Leucine-rich Repeat Variant"/>
    <property type="match status" value="1"/>
</dbReference>
<dbReference type="GO" id="GO:0005737">
    <property type="term" value="C:cytoplasm"/>
    <property type="evidence" value="ECO:0007669"/>
    <property type="project" value="TreeGrafter"/>
</dbReference>
<dbReference type="EMBL" id="CAJPWZ010002747">
    <property type="protein sequence ID" value="CAG2244738.1"/>
    <property type="molecule type" value="Genomic_DNA"/>
</dbReference>
<gene>
    <name evidence="4" type="ORF">MEDL_56783</name>
</gene>
<dbReference type="InterPro" id="IPR016024">
    <property type="entry name" value="ARM-type_fold"/>
</dbReference>
<accession>A0A8S3UG25</accession>
<sequence>MFQENKNLILCYICVEEIATEFCRDCNQYFCDKCKLHHLKISSLRDHQFTSYDQREGQKRLHVEHGRGVVRKRFDNQDLSQECRYLCIHCGPPIVNKKQCSSHSNHLVFDIIGEENKHDLPKIIQMLQTCSTDTKENILFVLKTILEGSSKSMQDAFYETDGVKVILEMFFETRDTAVLDYITSVMLVIPPGKLDVKTISDVTGLLIRTVINFGLRNPEDARLPLFLNGIGIIRNFSDLAFRDFQDGNDHMIIQLREHKHLVSCLIETVRLCVTKFDEVESQCVENCMCTLENLSHDVIDERHEEEHSHKISGLTAIFSKIYKGRQKKTKEKKDGHGLPTDDSERPVHEYEVLWKDASIGLFCKIITNEKTPPITLRTTMGVLINLLPFNWHGAVNISTKLRNQMVLPVLIDCLSDLRDHVLVTKTCHLILCLIFDEKNKYLFGVCAMKHLLCMLSMKTNSDTFSEDIVLPVLSILAEIVRDHEDLAWNLVKGKRFEKIKFIKFTPEIYSVEIKEKTSELLSVLWNNKHKHVYLHDSSTLTKEEVKADYVL</sequence>
<dbReference type="PROSITE" id="PS50119">
    <property type="entry name" value="ZF_BBOX"/>
    <property type="match status" value="1"/>
</dbReference>
<dbReference type="CDD" id="cd19757">
    <property type="entry name" value="Bbox1"/>
    <property type="match status" value="1"/>
</dbReference>
<dbReference type="InterPro" id="IPR000315">
    <property type="entry name" value="Znf_B-box"/>
</dbReference>
<evidence type="ECO:0000256" key="2">
    <source>
        <dbReference type="PROSITE-ProRule" id="PRU00024"/>
    </source>
</evidence>
<organism evidence="4 5">
    <name type="scientific">Mytilus edulis</name>
    <name type="common">Blue mussel</name>
    <dbReference type="NCBI Taxonomy" id="6550"/>
    <lineage>
        <taxon>Eukaryota</taxon>
        <taxon>Metazoa</taxon>
        <taxon>Spiralia</taxon>
        <taxon>Lophotrochozoa</taxon>
        <taxon>Mollusca</taxon>
        <taxon>Bivalvia</taxon>
        <taxon>Autobranchia</taxon>
        <taxon>Pteriomorphia</taxon>
        <taxon>Mytilida</taxon>
        <taxon>Mytiloidea</taxon>
        <taxon>Mytilidae</taxon>
        <taxon>Mytilinae</taxon>
        <taxon>Mytilus</taxon>
    </lineage>
</organism>
<dbReference type="OrthoDB" id="3245100at2759"/>
<keyword evidence="2" id="KW-0479">Metal-binding</keyword>
<dbReference type="GO" id="GO:0005886">
    <property type="term" value="C:plasma membrane"/>
    <property type="evidence" value="ECO:0007669"/>
    <property type="project" value="TreeGrafter"/>
</dbReference>
<keyword evidence="1" id="KW-0677">Repeat</keyword>
<proteinExistence type="predicted"/>